<reference evidence="2 3" key="1">
    <citation type="submission" date="2019-02" db="EMBL/GenBank/DDBJ databases">
        <title>Genomic Encyclopedia of Type Strains, Phase IV (KMG-IV): sequencing the most valuable type-strain genomes for metagenomic binning, comparative biology and taxonomic classification.</title>
        <authorList>
            <person name="Goeker M."/>
        </authorList>
    </citation>
    <scope>NUCLEOTIDE SEQUENCE [LARGE SCALE GENOMIC DNA]</scope>
    <source>
        <strain evidence="2 3">DSM 18116</strain>
    </source>
</reference>
<feature type="region of interest" description="Disordered" evidence="1">
    <location>
        <begin position="90"/>
        <end position="114"/>
    </location>
</feature>
<protein>
    <submittedName>
        <fullName evidence="2">Uncharacterized protein DUF3127</fullName>
    </submittedName>
</protein>
<name>A0A4Q7MSG1_9BACT</name>
<dbReference type="AlphaFoldDB" id="A0A4Q7MSG1"/>
<organism evidence="2 3">
    <name type="scientific">Pseudobacter ginsenosidimutans</name>
    <dbReference type="NCBI Taxonomy" id="661488"/>
    <lineage>
        <taxon>Bacteria</taxon>
        <taxon>Pseudomonadati</taxon>
        <taxon>Bacteroidota</taxon>
        <taxon>Chitinophagia</taxon>
        <taxon>Chitinophagales</taxon>
        <taxon>Chitinophagaceae</taxon>
        <taxon>Pseudobacter</taxon>
    </lineage>
</organism>
<evidence type="ECO:0000256" key="1">
    <source>
        <dbReference type="SAM" id="MobiDB-lite"/>
    </source>
</evidence>
<gene>
    <name evidence="2" type="ORF">EV199_3650</name>
</gene>
<keyword evidence="3" id="KW-1185">Reference proteome</keyword>
<dbReference type="OrthoDB" id="598142at2"/>
<sequence length="114" mass="12361">MDISGKILQFLPVQTGQGKNGTWKKQEFILETGDTYPKKVCIAAWGDKIDLASIKPGEQVTVSFDVESREFNGRWYTDVKAWKVVRAAAGSGNSAVPDGPPGFEPGAADDDLPF</sequence>
<dbReference type="Proteomes" id="UP000293874">
    <property type="component" value="Unassembled WGS sequence"/>
</dbReference>
<proteinExistence type="predicted"/>
<evidence type="ECO:0000313" key="3">
    <source>
        <dbReference type="Proteomes" id="UP000293874"/>
    </source>
</evidence>
<accession>A0A4Q7MSG1</accession>
<dbReference type="RefSeq" id="WP_130542217.1">
    <property type="nucleotide sequence ID" value="NZ_CP042431.1"/>
</dbReference>
<dbReference type="EMBL" id="SGXA01000002">
    <property type="protein sequence ID" value="RZS71742.1"/>
    <property type="molecule type" value="Genomic_DNA"/>
</dbReference>
<evidence type="ECO:0000313" key="2">
    <source>
        <dbReference type="EMBL" id="RZS71742.1"/>
    </source>
</evidence>
<dbReference type="Pfam" id="PF11325">
    <property type="entry name" value="DUF3127"/>
    <property type="match status" value="1"/>
</dbReference>
<dbReference type="InterPro" id="IPR021474">
    <property type="entry name" value="DUF3127"/>
</dbReference>
<comment type="caution">
    <text evidence="2">The sequence shown here is derived from an EMBL/GenBank/DDBJ whole genome shotgun (WGS) entry which is preliminary data.</text>
</comment>